<evidence type="ECO:0000313" key="4">
    <source>
        <dbReference type="Proteomes" id="UP001222932"/>
    </source>
</evidence>
<organism evidence="3 4">
    <name type="scientific">Cutaneotrichosporon spelunceum</name>
    <dbReference type="NCBI Taxonomy" id="1672016"/>
    <lineage>
        <taxon>Eukaryota</taxon>
        <taxon>Fungi</taxon>
        <taxon>Dikarya</taxon>
        <taxon>Basidiomycota</taxon>
        <taxon>Agaricomycotina</taxon>
        <taxon>Tremellomycetes</taxon>
        <taxon>Trichosporonales</taxon>
        <taxon>Trichosporonaceae</taxon>
        <taxon>Cutaneotrichosporon</taxon>
    </lineage>
</organism>
<proteinExistence type="inferred from homology"/>
<dbReference type="InterPro" id="IPR035426">
    <property type="entry name" value="Gemin2/Brr1"/>
</dbReference>
<dbReference type="AlphaFoldDB" id="A0AAD3TPN9"/>
<protein>
    <submittedName>
        <fullName evidence="3">Uncharacterized protein</fullName>
    </submittedName>
</protein>
<comment type="caution">
    <text evidence="3">The sequence shown here is derived from an EMBL/GenBank/DDBJ whole genome shotgun (WGS) entry which is preliminary data.</text>
</comment>
<sequence>MPRPGQKRNRTLAALAVQEAPQQGYYQREAEMEVDIEVDLDDEDEDEDEDEDVEGTVPGKKTGQALPVAVLPDDFEGEAEDGATYLALANRANESLPFYKRVDVPEHLRAPTPPPAPPIPTTGRHPALPQQSWEVLFGAHFTAYRAHLAGSWPETLSYPADYPPLPSAGDMVGWLGFINGAGVEMDEEEALNADPVLTPREPRVSVLQCLDSNTVVRVLKHLNRATKTALQQLEEDGAGSEDDPFPPAHARWVFALLTMLDRQLGGDETAVLRDLARTLASVAAWRWGEAARRGQLESVPVRVGFYGQGGEEGAPVLGELNGPGRVGYAVGARWKAVRDARARSEATPRPESTEAGHEDGLDECLSRCWMCAHAVVSGWAQWDLLDDFADAFRGVPRE</sequence>
<dbReference type="GO" id="GO:0000387">
    <property type="term" value="P:spliceosomal snRNP assembly"/>
    <property type="evidence" value="ECO:0007669"/>
    <property type="project" value="InterPro"/>
</dbReference>
<dbReference type="Proteomes" id="UP001222932">
    <property type="component" value="Unassembled WGS sequence"/>
</dbReference>
<accession>A0AAD3TPN9</accession>
<dbReference type="PANTHER" id="PTHR12794:SF0">
    <property type="entry name" value="GEM-ASSOCIATED PROTEIN 2"/>
    <property type="match status" value="1"/>
</dbReference>
<evidence type="ECO:0000256" key="2">
    <source>
        <dbReference type="SAM" id="MobiDB-lite"/>
    </source>
</evidence>
<evidence type="ECO:0000256" key="1">
    <source>
        <dbReference type="ARBA" id="ARBA00025758"/>
    </source>
</evidence>
<dbReference type="Pfam" id="PF04938">
    <property type="entry name" value="SIP1"/>
    <property type="match status" value="1"/>
</dbReference>
<dbReference type="GO" id="GO:0032797">
    <property type="term" value="C:SMN complex"/>
    <property type="evidence" value="ECO:0007669"/>
    <property type="project" value="TreeGrafter"/>
</dbReference>
<feature type="region of interest" description="Disordered" evidence="2">
    <location>
        <begin position="37"/>
        <end position="63"/>
    </location>
</feature>
<name>A0AAD3TPN9_9TREE</name>
<gene>
    <name evidence="3" type="ORF">CspeluHIS016_0112870</name>
</gene>
<comment type="similarity">
    <text evidence="1">Belongs to the gemin-2 family.</text>
</comment>
<dbReference type="Gene3D" id="1.20.58.1070">
    <property type="match status" value="1"/>
</dbReference>
<reference evidence="3" key="1">
    <citation type="journal article" date="2023" name="BMC Genomics">
        <title>Chromosome-level genome assemblies of Cutaneotrichosporon spp. (Trichosporonales, Basidiomycota) reveal imbalanced evolution between nucleotide sequences and chromosome synteny.</title>
        <authorList>
            <person name="Kobayashi Y."/>
            <person name="Kayamori A."/>
            <person name="Aoki K."/>
            <person name="Shiwa Y."/>
            <person name="Matsutani M."/>
            <person name="Fujita N."/>
            <person name="Sugita T."/>
            <person name="Iwasaki W."/>
            <person name="Tanaka N."/>
            <person name="Takashima M."/>
        </authorList>
    </citation>
    <scope>NUCLEOTIDE SEQUENCE</scope>
    <source>
        <strain evidence="3">HIS016</strain>
    </source>
</reference>
<dbReference type="GO" id="GO:0005634">
    <property type="term" value="C:nucleus"/>
    <property type="evidence" value="ECO:0007669"/>
    <property type="project" value="TreeGrafter"/>
</dbReference>
<evidence type="ECO:0000313" key="3">
    <source>
        <dbReference type="EMBL" id="GMK54701.1"/>
    </source>
</evidence>
<dbReference type="PANTHER" id="PTHR12794">
    <property type="entry name" value="GEMIN2"/>
    <property type="match status" value="1"/>
</dbReference>
<keyword evidence="4" id="KW-1185">Reference proteome</keyword>
<dbReference type="EMBL" id="BTCM01000001">
    <property type="protein sequence ID" value="GMK54701.1"/>
    <property type="molecule type" value="Genomic_DNA"/>
</dbReference>
<feature type="compositionally biased region" description="Acidic residues" evidence="2">
    <location>
        <begin position="37"/>
        <end position="54"/>
    </location>
</feature>
<reference evidence="3" key="2">
    <citation type="submission" date="2023-06" db="EMBL/GenBank/DDBJ databases">
        <authorList>
            <person name="Kobayashi Y."/>
            <person name="Kayamori A."/>
            <person name="Aoki K."/>
            <person name="Shiwa Y."/>
            <person name="Fujita N."/>
            <person name="Sugita T."/>
            <person name="Iwasaki W."/>
            <person name="Tanaka N."/>
            <person name="Takashima M."/>
        </authorList>
    </citation>
    <scope>NUCLEOTIDE SEQUENCE</scope>
    <source>
        <strain evidence="3">HIS016</strain>
    </source>
</reference>